<name>A0A0F9FQF5_9ZZZZ</name>
<dbReference type="EMBL" id="LAZR01020561">
    <property type="protein sequence ID" value="KKL88448.1"/>
    <property type="molecule type" value="Genomic_DNA"/>
</dbReference>
<gene>
    <name evidence="1" type="ORF">LCGC14_1924610</name>
</gene>
<organism evidence="1">
    <name type="scientific">marine sediment metagenome</name>
    <dbReference type="NCBI Taxonomy" id="412755"/>
    <lineage>
        <taxon>unclassified sequences</taxon>
        <taxon>metagenomes</taxon>
        <taxon>ecological metagenomes</taxon>
    </lineage>
</organism>
<comment type="caution">
    <text evidence="1">The sequence shown here is derived from an EMBL/GenBank/DDBJ whole genome shotgun (WGS) entry which is preliminary data.</text>
</comment>
<reference evidence="1" key="1">
    <citation type="journal article" date="2015" name="Nature">
        <title>Complex archaea that bridge the gap between prokaryotes and eukaryotes.</title>
        <authorList>
            <person name="Spang A."/>
            <person name="Saw J.H."/>
            <person name="Jorgensen S.L."/>
            <person name="Zaremba-Niedzwiedzka K."/>
            <person name="Martijn J."/>
            <person name="Lind A.E."/>
            <person name="van Eijk R."/>
            <person name="Schleper C."/>
            <person name="Guy L."/>
            <person name="Ettema T.J."/>
        </authorList>
    </citation>
    <scope>NUCLEOTIDE SEQUENCE</scope>
</reference>
<sequence>MSDKDVIKGLVNKIKGVVKRNHFPNPEAPPEIVERLGEAFDRELRMREIGASAVAEVEEQERQEQA</sequence>
<evidence type="ECO:0000313" key="1">
    <source>
        <dbReference type="EMBL" id="KKL88448.1"/>
    </source>
</evidence>
<dbReference type="AlphaFoldDB" id="A0A0F9FQF5"/>
<accession>A0A0F9FQF5</accession>
<protein>
    <submittedName>
        <fullName evidence="1">Uncharacterized protein</fullName>
    </submittedName>
</protein>
<proteinExistence type="predicted"/>